<proteinExistence type="predicted"/>
<evidence type="ECO:0000313" key="2">
    <source>
        <dbReference type="EMBL" id="ERH21104.1"/>
    </source>
</evidence>
<feature type="region of interest" description="Disordered" evidence="1">
    <location>
        <begin position="1"/>
        <end position="47"/>
    </location>
</feature>
<dbReference type="AlphaFoldDB" id="U1QGT8"/>
<dbReference type="Proteomes" id="UP000016498">
    <property type="component" value="Unassembled WGS sequence"/>
</dbReference>
<comment type="caution">
    <text evidence="2">The sequence shown here is derived from an EMBL/GenBank/DDBJ whole genome shotgun (WGS) entry which is preliminary data.</text>
</comment>
<feature type="compositionally biased region" description="Low complexity" evidence="1">
    <location>
        <begin position="22"/>
        <end position="35"/>
    </location>
</feature>
<protein>
    <submittedName>
        <fullName evidence="2">Uncharacterized protein</fullName>
    </submittedName>
</protein>
<name>U1QGT8_9ACTO</name>
<sequence length="47" mass="5008">MAGHSHLQEKYVPGENRSPRYAGPAASAEPPATSPCRTASRLSGQER</sequence>
<gene>
    <name evidence="2" type="ORF">HMPREF1549_00846</name>
</gene>
<dbReference type="EMBL" id="AWSD01000081">
    <property type="protein sequence ID" value="ERH21104.1"/>
    <property type="molecule type" value="Genomic_DNA"/>
</dbReference>
<evidence type="ECO:0000256" key="1">
    <source>
        <dbReference type="SAM" id="MobiDB-lite"/>
    </source>
</evidence>
<evidence type="ECO:0000313" key="3">
    <source>
        <dbReference type="Proteomes" id="UP000016498"/>
    </source>
</evidence>
<dbReference type="HOGENOM" id="CLU_3163680_0_0_11"/>
<reference evidence="2 3" key="1">
    <citation type="submission" date="2013-06" db="EMBL/GenBank/DDBJ databases">
        <authorList>
            <person name="Weinstock G."/>
            <person name="Sodergren E."/>
            <person name="Lobos E.A."/>
            <person name="Fulton L."/>
            <person name="Fulton R."/>
            <person name="Courtney L."/>
            <person name="Fronick C."/>
            <person name="O'Laughlin M."/>
            <person name="Godfrey J."/>
            <person name="Wilson R.M."/>
            <person name="Miner T."/>
            <person name="Farmer C."/>
            <person name="Delehaunty K."/>
            <person name="Cordes M."/>
            <person name="Minx P."/>
            <person name="Tomlinson C."/>
            <person name="Chen J."/>
            <person name="Wollam A."/>
            <person name="Pepin K.H."/>
            <person name="Bhonagiri V."/>
            <person name="Zhang X."/>
            <person name="Warren W."/>
            <person name="Mitreva M."/>
            <person name="Mardis E.R."/>
            <person name="Wilson R.K."/>
        </authorList>
    </citation>
    <scope>NUCLEOTIDE SEQUENCE [LARGE SCALE GENOMIC DNA]</scope>
    <source>
        <strain evidence="2 3">F0510</strain>
    </source>
</reference>
<accession>U1QGT8</accession>
<organism evidence="2 3">
    <name type="scientific">Actinomyces johnsonii F0510</name>
    <dbReference type="NCBI Taxonomy" id="1227262"/>
    <lineage>
        <taxon>Bacteria</taxon>
        <taxon>Bacillati</taxon>
        <taxon>Actinomycetota</taxon>
        <taxon>Actinomycetes</taxon>
        <taxon>Actinomycetales</taxon>
        <taxon>Actinomycetaceae</taxon>
        <taxon>Actinomyces</taxon>
    </lineage>
</organism>
<feature type="compositionally biased region" description="Polar residues" evidence="1">
    <location>
        <begin position="36"/>
        <end position="47"/>
    </location>
</feature>